<keyword evidence="4" id="KW-1185">Reference proteome</keyword>
<evidence type="ECO:0000313" key="3">
    <source>
        <dbReference type="EMBL" id="MBC3789756.1"/>
    </source>
</evidence>
<name>A0ABR6VZJ5_9BACT</name>
<sequence>MKQYILIGFLTGLLMATIPLRAQVALRDSDARKGSRLELGRTASTRKTTAPLLNSRRFSMAPEPVLSGLDRSVTTRKNKAINEHYRSLLMATPVAKSGARTASAEATNAPAPAEARTAPEQEGKVENRLFTNERLWVSNVYPNPADDVTEIDYQMNGAVGEAKLVLLNVLGAPVAEYGLDRNDRKVRIVTRDLATGYYLYQLSVEGKKVATKRLLVRHQ</sequence>
<gene>
    <name evidence="3" type="ORF">FH603_238</name>
</gene>
<evidence type="ECO:0000256" key="1">
    <source>
        <dbReference type="SAM" id="MobiDB-lite"/>
    </source>
</evidence>
<organism evidence="3 4">
    <name type="scientific">Spirosoma utsteinense</name>
    <dbReference type="NCBI Taxonomy" id="2585773"/>
    <lineage>
        <taxon>Bacteria</taxon>
        <taxon>Pseudomonadati</taxon>
        <taxon>Bacteroidota</taxon>
        <taxon>Cytophagia</taxon>
        <taxon>Cytophagales</taxon>
        <taxon>Cytophagaceae</taxon>
        <taxon>Spirosoma</taxon>
    </lineage>
</organism>
<protein>
    <recommendedName>
        <fullName evidence="2">Secretion system C-terminal sorting domain-containing protein</fullName>
    </recommendedName>
</protein>
<dbReference type="RefSeq" id="WP_186735184.1">
    <property type="nucleotide sequence ID" value="NZ_VFIA01000001.1"/>
</dbReference>
<dbReference type="Pfam" id="PF18962">
    <property type="entry name" value="Por_Secre_tail"/>
    <property type="match status" value="1"/>
</dbReference>
<feature type="compositionally biased region" description="Low complexity" evidence="1">
    <location>
        <begin position="99"/>
        <end position="116"/>
    </location>
</feature>
<proteinExistence type="predicted"/>
<accession>A0ABR6VZJ5</accession>
<feature type="region of interest" description="Disordered" evidence="1">
    <location>
        <begin position="99"/>
        <end position="123"/>
    </location>
</feature>
<comment type="caution">
    <text evidence="3">The sequence shown here is derived from an EMBL/GenBank/DDBJ whole genome shotgun (WGS) entry which is preliminary data.</text>
</comment>
<evidence type="ECO:0000313" key="4">
    <source>
        <dbReference type="Proteomes" id="UP000700732"/>
    </source>
</evidence>
<feature type="domain" description="Secretion system C-terminal sorting" evidence="2">
    <location>
        <begin position="140"/>
        <end position="215"/>
    </location>
</feature>
<dbReference type="InterPro" id="IPR026444">
    <property type="entry name" value="Secre_tail"/>
</dbReference>
<reference evidence="3 4" key="1">
    <citation type="submission" date="2019-06" db="EMBL/GenBank/DDBJ databases">
        <title>Spirosoma utsteinense sp. nov. isolated from Antarctic ice-free soils.</title>
        <authorList>
            <person name="Tahon G."/>
        </authorList>
    </citation>
    <scope>NUCLEOTIDE SEQUENCE [LARGE SCALE GENOMIC DNA]</scope>
    <source>
        <strain evidence="3 4">LMG 31447</strain>
    </source>
</reference>
<dbReference type="NCBIfam" id="TIGR04183">
    <property type="entry name" value="Por_Secre_tail"/>
    <property type="match status" value="1"/>
</dbReference>
<dbReference type="EMBL" id="VFIA01000001">
    <property type="protein sequence ID" value="MBC3789756.1"/>
    <property type="molecule type" value="Genomic_DNA"/>
</dbReference>
<dbReference type="Proteomes" id="UP000700732">
    <property type="component" value="Unassembled WGS sequence"/>
</dbReference>
<evidence type="ECO:0000259" key="2">
    <source>
        <dbReference type="Pfam" id="PF18962"/>
    </source>
</evidence>